<name>A0ACC2C5Q6_DIPCM</name>
<protein>
    <submittedName>
        <fullName evidence="1">Uncharacterized protein</fullName>
    </submittedName>
</protein>
<keyword evidence="2" id="KW-1185">Reference proteome</keyword>
<sequence length="144" mass="14964">MLLFPTHGSAPCSVHATVPCSYGSLLTSILMSALLHPRLLAHGSAPCSVHATVPCSYGSLLTSILLSALLHPRLLAHDSACGLFCLWPVDSPFSLPCCGNASCLQLGSACGHSFSLLVWLALPLATLTCLAAWFPCCRDPACGS</sequence>
<proteinExistence type="predicted"/>
<evidence type="ECO:0000313" key="1">
    <source>
        <dbReference type="EMBL" id="KAJ7537348.1"/>
    </source>
</evidence>
<dbReference type="EMBL" id="CM055102">
    <property type="protein sequence ID" value="KAJ7537348.1"/>
    <property type="molecule type" value="Genomic_DNA"/>
</dbReference>
<evidence type="ECO:0000313" key="2">
    <source>
        <dbReference type="Proteomes" id="UP001162992"/>
    </source>
</evidence>
<accession>A0ACC2C5Q6</accession>
<gene>
    <name evidence="1" type="ORF">O6H91_11G002800</name>
</gene>
<comment type="caution">
    <text evidence="1">The sequence shown here is derived from an EMBL/GenBank/DDBJ whole genome shotgun (WGS) entry which is preliminary data.</text>
</comment>
<organism evidence="1 2">
    <name type="scientific">Diphasiastrum complanatum</name>
    <name type="common">Issler's clubmoss</name>
    <name type="synonym">Lycopodium complanatum</name>
    <dbReference type="NCBI Taxonomy" id="34168"/>
    <lineage>
        <taxon>Eukaryota</taxon>
        <taxon>Viridiplantae</taxon>
        <taxon>Streptophyta</taxon>
        <taxon>Embryophyta</taxon>
        <taxon>Tracheophyta</taxon>
        <taxon>Lycopodiopsida</taxon>
        <taxon>Lycopodiales</taxon>
        <taxon>Lycopodiaceae</taxon>
        <taxon>Lycopodioideae</taxon>
        <taxon>Diphasiastrum</taxon>
    </lineage>
</organism>
<reference evidence="2" key="1">
    <citation type="journal article" date="2024" name="Proc. Natl. Acad. Sci. U.S.A.">
        <title>Extraordinary preservation of gene collinearity over three hundred million years revealed in homosporous lycophytes.</title>
        <authorList>
            <person name="Li C."/>
            <person name="Wickell D."/>
            <person name="Kuo L.Y."/>
            <person name="Chen X."/>
            <person name="Nie B."/>
            <person name="Liao X."/>
            <person name="Peng D."/>
            <person name="Ji J."/>
            <person name="Jenkins J."/>
            <person name="Williams M."/>
            <person name="Shu S."/>
            <person name="Plott C."/>
            <person name="Barry K."/>
            <person name="Rajasekar S."/>
            <person name="Grimwood J."/>
            <person name="Han X."/>
            <person name="Sun S."/>
            <person name="Hou Z."/>
            <person name="He W."/>
            <person name="Dai G."/>
            <person name="Sun C."/>
            <person name="Schmutz J."/>
            <person name="Leebens-Mack J.H."/>
            <person name="Li F.W."/>
            <person name="Wang L."/>
        </authorList>
    </citation>
    <scope>NUCLEOTIDE SEQUENCE [LARGE SCALE GENOMIC DNA]</scope>
    <source>
        <strain evidence="2">cv. PW_Plant_1</strain>
    </source>
</reference>
<dbReference type="Proteomes" id="UP001162992">
    <property type="component" value="Chromosome 11"/>
</dbReference>